<evidence type="ECO:0000256" key="4">
    <source>
        <dbReference type="ARBA" id="ARBA00022840"/>
    </source>
</evidence>
<evidence type="ECO:0000259" key="5">
    <source>
        <dbReference type="PROSITE" id="PS50893"/>
    </source>
</evidence>
<dbReference type="InterPro" id="IPR050086">
    <property type="entry name" value="MetN_ABC_transporter-like"/>
</dbReference>
<proteinExistence type="inferred from homology"/>
<dbReference type="Gene3D" id="3.40.50.300">
    <property type="entry name" value="P-loop containing nucleotide triphosphate hydrolases"/>
    <property type="match status" value="1"/>
</dbReference>
<keyword evidence="4" id="KW-0067">ATP-binding</keyword>
<accession>A0A0R2HKL2</accession>
<dbReference type="Proteomes" id="UP000051841">
    <property type="component" value="Unassembled WGS sequence"/>
</dbReference>
<comment type="caution">
    <text evidence="6">The sequence shown here is derived from an EMBL/GenBank/DDBJ whole genome shotgun (WGS) entry which is preliminary data.</text>
</comment>
<dbReference type="CDD" id="cd03262">
    <property type="entry name" value="ABC_HisP_GlnQ"/>
    <property type="match status" value="1"/>
</dbReference>
<evidence type="ECO:0000256" key="3">
    <source>
        <dbReference type="ARBA" id="ARBA00022741"/>
    </source>
</evidence>
<gene>
    <name evidence="6" type="ORF">IV49_GL000834</name>
</gene>
<sequence>MTILSLEHVTKKYGDFTVFNDLDLKINEGEVTLIIGPSGSGKSTLLRCLNRLEDIDEGEITFHDAPIKSETHLRENVGMVFQSYELFPHLNVLDNMTLSPRIVQKRSRKEAEQEALSLLERVGLKDKAKSFPHELSGGQRQRVAIVRSLCMHPEVLLFDEVTASLDPEMVKEVLDVILDLADEGKTMVIVTHEMAFARAVADRIIFIDGGRVVEEGHPEDFFTHPKTERAQQFLQNLTYKRRKRL</sequence>
<dbReference type="PANTHER" id="PTHR43166:SF4">
    <property type="entry name" value="PHOSPHONATES IMPORT ATP-BINDING PROTEIN PHNC"/>
    <property type="match status" value="1"/>
</dbReference>
<dbReference type="InterPro" id="IPR030679">
    <property type="entry name" value="ABC_ATPase_HisP-typ"/>
</dbReference>
<dbReference type="SMART" id="SM00382">
    <property type="entry name" value="AAA"/>
    <property type="match status" value="1"/>
</dbReference>
<evidence type="ECO:0000313" key="6">
    <source>
        <dbReference type="EMBL" id="KRN49789.1"/>
    </source>
</evidence>
<dbReference type="PIRSF" id="PIRSF039085">
    <property type="entry name" value="ABC_ATPase_HisP"/>
    <property type="match status" value="1"/>
</dbReference>
<keyword evidence="2" id="KW-0813">Transport</keyword>
<dbReference type="SUPFAM" id="SSF52540">
    <property type="entry name" value="P-loop containing nucleoside triphosphate hydrolases"/>
    <property type="match status" value="1"/>
</dbReference>
<dbReference type="AlphaFoldDB" id="A0A0R2HKL2"/>
<dbReference type="InterPro" id="IPR017871">
    <property type="entry name" value="ABC_transporter-like_CS"/>
</dbReference>
<keyword evidence="3" id="KW-0547">Nucleotide-binding</keyword>
<dbReference type="InterPro" id="IPR003439">
    <property type="entry name" value="ABC_transporter-like_ATP-bd"/>
</dbReference>
<dbReference type="EMBL" id="JQBL01000020">
    <property type="protein sequence ID" value="KRN49789.1"/>
    <property type="molecule type" value="Genomic_DNA"/>
</dbReference>
<reference evidence="6 7" key="1">
    <citation type="journal article" date="2015" name="Genome Announc.">
        <title>Expanding the biotechnology potential of lactobacilli through comparative genomics of 213 strains and associated genera.</title>
        <authorList>
            <person name="Sun Z."/>
            <person name="Harris H.M."/>
            <person name="McCann A."/>
            <person name="Guo C."/>
            <person name="Argimon S."/>
            <person name="Zhang W."/>
            <person name="Yang X."/>
            <person name="Jeffery I.B."/>
            <person name="Cooney J.C."/>
            <person name="Kagawa T.F."/>
            <person name="Liu W."/>
            <person name="Song Y."/>
            <person name="Salvetti E."/>
            <person name="Wrobel A."/>
            <person name="Rasinkangas P."/>
            <person name="Parkhill J."/>
            <person name="Rea M.C."/>
            <person name="O'Sullivan O."/>
            <person name="Ritari J."/>
            <person name="Douillard F.P."/>
            <person name="Paul Ross R."/>
            <person name="Yang R."/>
            <person name="Briner A.E."/>
            <person name="Felis G.E."/>
            <person name="de Vos W.M."/>
            <person name="Barrangou R."/>
            <person name="Klaenhammer T.R."/>
            <person name="Caufield P.W."/>
            <person name="Cui Y."/>
            <person name="Zhang H."/>
            <person name="O'Toole P.W."/>
        </authorList>
    </citation>
    <scope>NUCLEOTIDE SEQUENCE [LARGE SCALE GENOMIC DNA]</scope>
    <source>
        <strain evidence="6 7">DSM 20405</strain>
    </source>
</reference>
<dbReference type="FunFam" id="3.40.50.300:FF:000020">
    <property type="entry name" value="Amino acid ABC transporter ATP-binding component"/>
    <property type="match status" value="1"/>
</dbReference>
<dbReference type="PROSITE" id="PS50893">
    <property type="entry name" value="ABC_TRANSPORTER_2"/>
    <property type="match status" value="1"/>
</dbReference>
<dbReference type="InterPro" id="IPR027417">
    <property type="entry name" value="P-loop_NTPase"/>
</dbReference>
<evidence type="ECO:0000256" key="2">
    <source>
        <dbReference type="ARBA" id="ARBA00022448"/>
    </source>
</evidence>
<dbReference type="PROSITE" id="PS00211">
    <property type="entry name" value="ABC_TRANSPORTER_1"/>
    <property type="match status" value="1"/>
</dbReference>
<dbReference type="GO" id="GO:0015424">
    <property type="term" value="F:ABC-type amino acid transporter activity"/>
    <property type="evidence" value="ECO:0007669"/>
    <property type="project" value="InterPro"/>
</dbReference>
<comment type="similarity">
    <text evidence="1">Belongs to the ABC transporter superfamily.</text>
</comment>
<dbReference type="Pfam" id="PF00005">
    <property type="entry name" value="ABC_tran"/>
    <property type="match status" value="1"/>
</dbReference>
<keyword evidence="7" id="KW-1185">Reference proteome</keyword>
<evidence type="ECO:0000313" key="7">
    <source>
        <dbReference type="Proteomes" id="UP000051841"/>
    </source>
</evidence>
<dbReference type="InterPro" id="IPR003593">
    <property type="entry name" value="AAA+_ATPase"/>
</dbReference>
<evidence type="ECO:0000256" key="1">
    <source>
        <dbReference type="ARBA" id="ARBA00005417"/>
    </source>
</evidence>
<dbReference type="PANTHER" id="PTHR43166">
    <property type="entry name" value="AMINO ACID IMPORT ATP-BINDING PROTEIN"/>
    <property type="match status" value="1"/>
</dbReference>
<protein>
    <recommendedName>
        <fullName evidence="5">ABC transporter domain-containing protein</fullName>
    </recommendedName>
</protein>
<name>A0A0R2HKL2_9FIRM</name>
<feature type="domain" description="ABC transporter" evidence="5">
    <location>
        <begin position="4"/>
        <end position="234"/>
    </location>
</feature>
<organism evidence="6 7">
    <name type="scientific">Kandleria vitulina DSM 20405</name>
    <dbReference type="NCBI Taxonomy" id="1410657"/>
    <lineage>
        <taxon>Bacteria</taxon>
        <taxon>Bacillati</taxon>
        <taxon>Bacillota</taxon>
        <taxon>Erysipelotrichia</taxon>
        <taxon>Erysipelotrichales</taxon>
        <taxon>Coprobacillaceae</taxon>
        <taxon>Kandleria</taxon>
    </lineage>
</organism>
<dbReference type="PATRIC" id="fig|1410657.5.peg.870"/>
<dbReference type="GO" id="GO:0005524">
    <property type="term" value="F:ATP binding"/>
    <property type="evidence" value="ECO:0007669"/>
    <property type="project" value="UniProtKB-KW"/>
</dbReference>
<dbReference type="GO" id="GO:0016887">
    <property type="term" value="F:ATP hydrolysis activity"/>
    <property type="evidence" value="ECO:0007669"/>
    <property type="project" value="InterPro"/>
</dbReference>